<feature type="domain" description="CCHC-type" evidence="2">
    <location>
        <begin position="151"/>
        <end position="164"/>
    </location>
</feature>
<dbReference type="InterPro" id="IPR040256">
    <property type="entry name" value="At4g02000-like"/>
</dbReference>
<gene>
    <name evidence="3" type="ORF">EUGRSUZ_D00722</name>
</gene>
<dbReference type="GO" id="GO:0003676">
    <property type="term" value="F:nucleic acid binding"/>
    <property type="evidence" value="ECO:0007669"/>
    <property type="project" value="InterPro"/>
</dbReference>
<evidence type="ECO:0000313" key="3">
    <source>
        <dbReference type="EMBL" id="KCW76350.1"/>
    </source>
</evidence>
<dbReference type="Pfam" id="PF14392">
    <property type="entry name" value="zf-CCHC_4"/>
    <property type="match status" value="1"/>
</dbReference>
<accession>A0A059CEJ6</accession>
<name>A0A059CEJ6_EUCGR</name>
<dbReference type="PANTHER" id="PTHR31286">
    <property type="entry name" value="GLYCINE-RICH CELL WALL STRUCTURAL PROTEIN 1.8-LIKE"/>
    <property type="match status" value="1"/>
</dbReference>
<dbReference type="PANTHER" id="PTHR31286:SF99">
    <property type="entry name" value="DUF4283 DOMAIN-CONTAINING PROTEIN"/>
    <property type="match status" value="1"/>
</dbReference>
<organism evidence="3">
    <name type="scientific">Eucalyptus grandis</name>
    <name type="common">Flooded gum</name>
    <dbReference type="NCBI Taxonomy" id="71139"/>
    <lineage>
        <taxon>Eukaryota</taxon>
        <taxon>Viridiplantae</taxon>
        <taxon>Streptophyta</taxon>
        <taxon>Embryophyta</taxon>
        <taxon>Tracheophyta</taxon>
        <taxon>Spermatophyta</taxon>
        <taxon>Magnoliopsida</taxon>
        <taxon>eudicotyledons</taxon>
        <taxon>Gunneridae</taxon>
        <taxon>Pentapetalae</taxon>
        <taxon>rosids</taxon>
        <taxon>malvids</taxon>
        <taxon>Myrtales</taxon>
        <taxon>Myrtaceae</taxon>
        <taxon>Myrtoideae</taxon>
        <taxon>Eucalypteae</taxon>
        <taxon>Eucalyptus</taxon>
    </lineage>
</organism>
<dbReference type="InParanoid" id="A0A059CEJ6"/>
<evidence type="ECO:0000256" key="1">
    <source>
        <dbReference type="PROSITE-ProRule" id="PRU00047"/>
    </source>
</evidence>
<keyword evidence="1" id="KW-0479">Metal-binding</keyword>
<reference evidence="3" key="1">
    <citation type="submission" date="2013-07" db="EMBL/GenBank/DDBJ databases">
        <title>The genome of Eucalyptus grandis.</title>
        <authorList>
            <person name="Schmutz J."/>
            <person name="Hayes R."/>
            <person name="Myburg A."/>
            <person name="Tuskan G."/>
            <person name="Grattapaglia D."/>
            <person name="Rokhsar D.S."/>
        </authorList>
    </citation>
    <scope>NUCLEOTIDE SEQUENCE</scope>
    <source>
        <tissue evidence="3">Leaf extractions</tissue>
    </source>
</reference>
<evidence type="ECO:0000259" key="2">
    <source>
        <dbReference type="PROSITE" id="PS50158"/>
    </source>
</evidence>
<protein>
    <recommendedName>
        <fullName evidence="2">CCHC-type domain-containing protein</fullName>
    </recommendedName>
</protein>
<dbReference type="STRING" id="71139.A0A059CEJ6"/>
<proteinExistence type="predicted"/>
<keyword evidence="1" id="KW-0862">Zinc</keyword>
<dbReference type="InterPro" id="IPR025836">
    <property type="entry name" value="Zn_knuckle_CX2CX4HX4C"/>
</dbReference>
<dbReference type="OMA" id="ISENPPY"/>
<dbReference type="AlphaFoldDB" id="A0A059CEJ6"/>
<dbReference type="InterPro" id="IPR001878">
    <property type="entry name" value="Znf_CCHC"/>
</dbReference>
<dbReference type="GO" id="GO:0008270">
    <property type="term" value="F:zinc ion binding"/>
    <property type="evidence" value="ECO:0007669"/>
    <property type="project" value="UniProtKB-KW"/>
</dbReference>
<dbReference type="EMBL" id="KK198756">
    <property type="protein sequence ID" value="KCW76350.1"/>
    <property type="molecule type" value="Genomic_DNA"/>
</dbReference>
<dbReference type="Gramene" id="KCW76350">
    <property type="protein sequence ID" value="KCW76350"/>
    <property type="gene ID" value="EUGRSUZ_D00722"/>
</dbReference>
<keyword evidence="1" id="KW-0863">Zinc-finger</keyword>
<dbReference type="PROSITE" id="PS50158">
    <property type="entry name" value="ZF_CCHC"/>
    <property type="match status" value="1"/>
</dbReference>
<sequence length="182" mass="20877">MTELNFEASKLEALCKSLEPGFFSFSFKSEPEKERVLDAGPWSFSSNLLVLQQCDHDILEMYYDFSHCPFWMHLFGLPFGRVTTDTVREIASKIGEVLDVKLEAKGNITYKVGKARVHLNLAAPLKTGVVINLGSKKLWIKFKYERLPHYCYSCGRIGHYATACFARIIHNPQEHRPLTLYN</sequence>